<feature type="compositionally biased region" description="Low complexity" evidence="1">
    <location>
        <begin position="147"/>
        <end position="156"/>
    </location>
</feature>
<proteinExistence type="predicted"/>
<name>A0ABP9FWE5_9MICC</name>
<evidence type="ECO:0000313" key="3">
    <source>
        <dbReference type="Proteomes" id="UP001500368"/>
    </source>
</evidence>
<dbReference type="EMBL" id="BAABLW010000005">
    <property type="protein sequence ID" value="GAA4915976.1"/>
    <property type="molecule type" value="Genomic_DNA"/>
</dbReference>
<protein>
    <submittedName>
        <fullName evidence="2">Uncharacterized protein</fullName>
    </submittedName>
</protein>
<dbReference type="RefSeq" id="WP_345476862.1">
    <property type="nucleotide sequence ID" value="NZ_BAABLW010000005.1"/>
</dbReference>
<gene>
    <name evidence="2" type="ORF">GCM10025790_08800</name>
</gene>
<feature type="region of interest" description="Disordered" evidence="1">
    <location>
        <begin position="147"/>
        <end position="170"/>
    </location>
</feature>
<evidence type="ECO:0000313" key="2">
    <source>
        <dbReference type="EMBL" id="GAA4915976.1"/>
    </source>
</evidence>
<accession>A0ABP9FWE5</accession>
<organism evidence="2 3">
    <name type="scientific">Nesterenkonia rhizosphaerae</name>
    <dbReference type="NCBI Taxonomy" id="1348272"/>
    <lineage>
        <taxon>Bacteria</taxon>
        <taxon>Bacillati</taxon>
        <taxon>Actinomycetota</taxon>
        <taxon>Actinomycetes</taxon>
        <taxon>Micrococcales</taxon>
        <taxon>Micrococcaceae</taxon>
        <taxon>Nesterenkonia</taxon>
    </lineage>
</organism>
<keyword evidence="3" id="KW-1185">Reference proteome</keyword>
<comment type="caution">
    <text evidence="2">The sequence shown here is derived from an EMBL/GenBank/DDBJ whole genome shotgun (WGS) entry which is preliminary data.</text>
</comment>
<evidence type="ECO:0000256" key="1">
    <source>
        <dbReference type="SAM" id="MobiDB-lite"/>
    </source>
</evidence>
<dbReference type="Proteomes" id="UP001500368">
    <property type="component" value="Unassembled WGS sequence"/>
</dbReference>
<sequence>MANATEQSEAGTWGVTKTQVLALAAHVDTNATYQADNVYSPAAGVTRSIKDSDIIQWIKDVAASVDVRLNRRTRLGEEARTRLETAAQSVIAVGAAAYVVDAHYPARASTNSQVSYGEVLWTRYREGLDGLVSTLEELLAEADTEDTGSSLSAAGGFPPPAFPDDFHTRY</sequence>
<reference evidence="3" key="1">
    <citation type="journal article" date="2019" name="Int. J. Syst. Evol. Microbiol.">
        <title>The Global Catalogue of Microorganisms (GCM) 10K type strain sequencing project: providing services to taxonomists for standard genome sequencing and annotation.</title>
        <authorList>
            <consortium name="The Broad Institute Genomics Platform"/>
            <consortium name="The Broad Institute Genome Sequencing Center for Infectious Disease"/>
            <person name="Wu L."/>
            <person name="Ma J."/>
        </authorList>
    </citation>
    <scope>NUCLEOTIDE SEQUENCE [LARGE SCALE GENOMIC DNA]</scope>
    <source>
        <strain evidence="3">JCM 19129</strain>
    </source>
</reference>